<dbReference type="AlphaFoldDB" id="A0A0K2U7R2"/>
<accession>A0A0K2U7R2</accession>
<dbReference type="EMBL" id="HACA01016948">
    <property type="protein sequence ID" value="CDW34309.1"/>
    <property type="molecule type" value="Transcribed_RNA"/>
</dbReference>
<proteinExistence type="predicted"/>
<reference evidence="1" key="1">
    <citation type="submission" date="2014-05" db="EMBL/GenBank/DDBJ databases">
        <authorList>
            <person name="Chronopoulou M."/>
        </authorList>
    </citation>
    <scope>NUCLEOTIDE SEQUENCE</scope>
    <source>
        <tissue evidence="1">Whole organism</tissue>
    </source>
</reference>
<protein>
    <submittedName>
        <fullName evidence="1">Uncharacterized protein</fullName>
    </submittedName>
</protein>
<name>A0A0K2U7R2_LEPSM</name>
<evidence type="ECO:0000313" key="1">
    <source>
        <dbReference type="EMBL" id="CDW34309.1"/>
    </source>
</evidence>
<sequence length="94" mass="10672">MGFFHFWGQKGPLHPHKALSRNFFDSSLDSPVGNSEISCMGPHRLDRIGTECFLQLLRVRFSLFDRALLSLQRFRLANGVDGGPRDTQLLGVRE</sequence>
<organism evidence="1">
    <name type="scientific">Lepeophtheirus salmonis</name>
    <name type="common">Salmon louse</name>
    <name type="synonym">Caligus salmonis</name>
    <dbReference type="NCBI Taxonomy" id="72036"/>
    <lineage>
        <taxon>Eukaryota</taxon>
        <taxon>Metazoa</taxon>
        <taxon>Ecdysozoa</taxon>
        <taxon>Arthropoda</taxon>
        <taxon>Crustacea</taxon>
        <taxon>Multicrustacea</taxon>
        <taxon>Hexanauplia</taxon>
        <taxon>Copepoda</taxon>
        <taxon>Siphonostomatoida</taxon>
        <taxon>Caligidae</taxon>
        <taxon>Lepeophtheirus</taxon>
    </lineage>
</organism>